<evidence type="ECO:0000313" key="1">
    <source>
        <dbReference type="EMBL" id="KPH65541.1"/>
    </source>
</evidence>
<dbReference type="EMBL" id="LHPH01000001">
    <property type="protein sequence ID" value="KPH65541.1"/>
    <property type="molecule type" value="Genomic_DNA"/>
</dbReference>
<keyword evidence="2" id="KW-1185">Reference proteome</keyword>
<sequence length="150" mass="16607">MDASRNSPNTTSNEKQLNLVCPCCSEESSLEYGNHITCSKCAKTFAGHTYKKFKKPFLTAKVALLIGAVGAYKLDRELLEPSRYSTGAIVEIVSFCSNPQAKISKNNLRVNARMCICALDETMKIVPEAELSSNKKKFINTFVSKLSQCR</sequence>
<dbReference type="PATRIC" id="fig|187330.3.peg.208"/>
<dbReference type="Proteomes" id="UP000037848">
    <property type="component" value="Unassembled WGS sequence"/>
</dbReference>
<protein>
    <submittedName>
        <fullName evidence="1">Uncharacterized protein</fullName>
    </submittedName>
</protein>
<gene>
    <name evidence="1" type="ORF">ADS77_01000</name>
</gene>
<name>A0A0N0M1R7_9GAMM</name>
<organism evidence="1 2">
    <name type="scientific">Pseudoalteromonas porphyrae</name>
    <dbReference type="NCBI Taxonomy" id="187330"/>
    <lineage>
        <taxon>Bacteria</taxon>
        <taxon>Pseudomonadati</taxon>
        <taxon>Pseudomonadota</taxon>
        <taxon>Gammaproteobacteria</taxon>
        <taxon>Alteromonadales</taxon>
        <taxon>Pseudoalteromonadaceae</taxon>
        <taxon>Pseudoalteromonas</taxon>
    </lineage>
</organism>
<dbReference type="OrthoDB" id="7030601at2"/>
<accession>A0A0N0M1R7</accession>
<proteinExistence type="predicted"/>
<reference evidence="1 2" key="1">
    <citation type="submission" date="2015-08" db="EMBL/GenBank/DDBJ databases">
        <title>Draft Genome Sequence of Pseudoalteromonas porphyrae UCD-SED14.</title>
        <authorList>
            <person name="Coil D.A."/>
            <person name="Jospin G."/>
            <person name="Lee R.D."/>
            <person name="Eisen J.A."/>
        </authorList>
    </citation>
    <scope>NUCLEOTIDE SEQUENCE [LARGE SCALE GENOMIC DNA]</scope>
    <source>
        <strain evidence="1 2">UCD-SED14</strain>
    </source>
</reference>
<evidence type="ECO:0000313" key="2">
    <source>
        <dbReference type="Proteomes" id="UP000037848"/>
    </source>
</evidence>
<dbReference type="AlphaFoldDB" id="A0A0N0M1R7"/>
<dbReference type="RefSeq" id="WP_054452425.1">
    <property type="nucleotide sequence ID" value="NZ_LHPH01000001.1"/>
</dbReference>
<comment type="caution">
    <text evidence="1">The sequence shown here is derived from an EMBL/GenBank/DDBJ whole genome shotgun (WGS) entry which is preliminary data.</text>
</comment>